<dbReference type="Gene3D" id="3.30.70.1230">
    <property type="entry name" value="Nucleotide cyclase"/>
    <property type="match status" value="1"/>
</dbReference>
<dbReference type="OrthoDB" id="1890790at2759"/>
<dbReference type="SUPFAM" id="SSF53822">
    <property type="entry name" value="Periplasmic binding protein-like I"/>
    <property type="match status" value="1"/>
</dbReference>
<dbReference type="InterPro" id="IPR028082">
    <property type="entry name" value="Peripla_BP_I"/>
</dbReference>
<dbReference type="InterPro" id="IPR029787">
    <property type="entry name" value="Nucleotide_cyclase"/>
</dbReference>
<dbReference type="GO" id="GO:0035556">
    <property type="term" value="P:intracellular signal transduction"/>
    <property type="evidence" value="ECO:0007669"/>
    <property type="project" value="InterPro"/>
</dbReference>
<keyword evidence="7 17" id="KW-1133">Transmembrane helix</keyword>
<evidence type="ECO:0000256" key="8">
    <source>
        <dbReference type="ARBA" id="ARBA00023134"/>
    </source>
</evidence>
<evidence type="ECO:0000256" key="1">
    <source>
        <dbReference type="ARBA" id="ARBA00001436"/>
    </source>
</evidence>
<evidence type="ECO:0000256" key="10">
    <source>
        <dbReference type="ARBA" id="ARBA00023170"/>
    </source>
</evidence>
<feature type="transmembrane region" description="Helical" evidence="17">
    <location>
        <begin position="83"/>
        <end position="103"/>
    </location>
</feature>
<organism evidence="20 21">
    <name type="scientific">Cryptotermes secundus</name>
    <dbReference type="NCBI Taxonomy" id="105785"/>
    <lineage>
        <taxon>Eukaryota</taxon>
        <taxon>Metazoa</taxon>
        <taxon>Ecdysozoa</taxon>
        <taxon>Arthropoda</taxon>
        <taxon>Hexapoda</taxon>
        <taxon>Insecta</taxon>
        <taxon>Pterygota</taxon>
        <taxon>Neoptera</taxon>
        <taxon>Polyneoptera</taxon>
        <taxon>Dictyoptera</taxon>
        <taxon>Blattodea</taxon>
        <taxon>Blattoidea</taxon>
        <taxon>Termitoidae</taxon>
        <taxon>Kalotermitidae</taxon>
        <taxon>Cryptotermitinae</taxon>
        <taxon>Cryptotermes</taxon>
    </lineage>
</organism>
<evidence type="ECO:0000256" key="11">
    <source>
        <dbReference type="ARBA" id="ARBA00023180"/>
    </source>
</evidence>
<dbReference type="PANTHER" id="PTHR11920">
    <property type="entry name" value="GUANYLYL CYCLASE"/>
    <property type="match status" value="1"/>
</dbReference>
<evidence type="ECO:0000256" key="3">
    <source>
        <dbReference type="ARBA" id="ARBA00012202"/>
    </source>
</evidence>
<comment type="subcellular location">
    <subcellularLocation>
        <location evidence="2">Membrane</location>
        <topology evidence="2">Single-pass type I membrane protein</topology>
    </subcellularLocation>
</comment>
<feature type="domain" description="Guanylate cyclase" evidence="19">
    <location>
        <begin position="518"/>
        <end position="648"/>
    </location>
</feature>
<dbReference type="PANTHER" id="PTHR11920:SF335">
    <property type="entry name" value="GUANYLATE CYCLASE"/>
    <property type="match status" value="1"/>
</dbReference>
<evidence type="ECO:0000256" key="17">
    <source>
        <dbReference type="SAM" id="Phobius"/>
    </source>
</evidence>
<evidence type="ECO:0000256" key="16">
    <source>
        <dbReference type="SAM" id="Coils"/>
    </source>
</evidence>
<evidence type="ECO:0000259" key="19">
    <source>
        <dbReference type="PROSITE" id="PS50125"/>
    </source>
</evidence>
<dbReference type="EMBL" id="NEVH01019373">
    <property type="protein sequence ID" value="PNF22649.1"/>
    <property type="molecule type" value="Genomic_DNA"/>
</dbReference>
<dbReference type="Proteomes" id="UP000235965">
    <property type="component" value="Unassembled WGS sequence"/>
</dbReference>
<dbReference type="InterPro" id="IPR001054">
    <property type="entry name" value="A/G_cyclase"/>
</dbReference>
<dbReference type="GO" id="GO:0007168">
    <property type="term" value="P:receptor guanylyl cyclase signaling pathway"/>
    <property type="evidence" value="ECO:0007669"/>
    <property type="project" value="TreeGrafter"/>
</dbReference>
<evidence type="ECO:0000256" key="6">
    <source>
        <dbReference type="ARBA" id="ARBA00022741"/>
    </source>
</evidence>
<reference evidence="20 21" key="1">
    <citation type="submission" date="2017-12" db="EMBL/GenBank/DDBJ databases">
        <title>Hemimetabolous genomes reveal molecular basis of termite eusociality.</title>
        <authorList>
            <person name="Harrison M.C."/>
            <person name="Jongepier E."/>
            <person name="Robertson H.M."/>
            <person name="Arning N."/>
            <person name="Bitard-Feildel T."/>
            <person name="Chao H."/>
            <person name="Childers C.P."/>
            <person name="Dinh H."/>
            <person name="Doddapaneni H."/>
            <person name="Dugan S."/>
            <person name="Gowin J."/>
            <person name="Greiner C."/>
            <person name="Han Y."/>
            <person name="Hu H."/>
            <person name="Hughes D.S.T."/>
            <person name="Huylmans A.-K."/>
            <person name="Kemena C."/>
            <person name="Kremer L.P.M."/>
            <person name="Lee S.L."/>
            <person name="Lopez-Ezquerra A."/>
            <person name="Mallet L."/>
            <person name="Monroy-Kuhn J.M."/>
            <person name="Moser A."/>
            <person name="Murali S.C."/>
            <person name="Muzny D.M."/>
            <person name="Otani S."/>
            <person name="Piulachs M.-D."/>
            <person name="Poelchau M."/>
            <person name="Qu J."/>
            <person name="Schaub F."/>
            <person name="Wada-Katsumata A."/>
            <person name="Worley K.C."/>
            <person name="Xie Q."/>
            <person name="Ylla G."/>
            <person name="Poulsen M."/>
            <person name="Gibbs R.A."/>
            <person name="Schal C."/>
            <person name="Richards S."/>
            <person name="Belles X."/>
            <person name="Korb J."/>
            <person name="Bornberg-Bauer E."/>
        </authorList>
    </citation>
    <scope>NUCLEOTIDE SEQUENCE [LARGE SCALE GENOMIC DNA]</scope>
    <source>
        <tissue evidence="20">Whole body</tissue>
    </source>
</reference>
<protein>
    <recommendedName>
        <fullName evidence="3 15">Guanylate cyclase</fullName>
        <ecNumber evidence="3 15">4.6.1.2</ecNumber>
    </recommendedName>
</protein>
<evidence type="ECO:0000256" key="4">
    <source>
        <dbReference type="ARBA" id="ARBA00022692"/>
    </source>
</evidence>
<feature type="domain" description="Protein kinase" evidence="18">
    <location>
        <begin position="156"/>
        <end position="447"/>
    </location>
</feature>
<evidence type="ECO:0000256" key="7">
    <source>
        <dbReference type="ARBA" id="ARBA00022989"/>
    </source>
</evidence>
<name>A0A2J7Q242_9NEOP</name>
<dbReference type="Pfam" id="PF07714">
    <property type="entry name" value="PK_Tyr_Ser-Thr"/>
    <property type="match status" value="1"/>
</dbReference>
<evidence type="ECO:0000256" key="13">
    <source>
        <dbReference type="ARBA" id="ARBA00023293"/>
    </source>
</evidence>
<dbReference type="GO" id="GO:0004383">
    <property type="term" value="F:guanylate cyclase activity"/>
    <property type="evidence" value="ECO:0007669"/>
    <property type="project" value="UniProtKB-EC"/>
</dbReference>
<dbReference type="PROSITE" id="PS50011">
    <property type="entry name" value="PROTEIN_KINASE_DOM"/>
    <property type="match status" value="1"/>
</dbReference>
<dbReference type="GO" id="GO:0001653">
    <property type="term" value="F:peptide receptor activity"/>
    <property type="evidence" value="ECO:0007669"/>
    <property type="project" value="TreeGrafter"/>
</dbReference>
<comment type="caution">
    <text evidence="20">The sequence shown here is derived from an EMBL/GenBank/DDBJ whole genome shotgun (WGS) entry which is preliminary data.</text>
</comment>
<dbReference type="SMART" id="SM00044">
    <property type="entry name" value="CYCc"/>
    <property type="match status" value="1"/>
</dbReference>
<keyword evidence="10" id="KW-0675">Receptor</keyword>
<dbReference type="GO" id="GO:0005524">
    <property type="term" value="F:ATP binding"/>
    <property type="evidence" value="ECO:0007669"/>
    <property type="project" value="InterPro"/>
</dbReference>
<dbReference type="PROSITE" id="PS00452">
    <property type="entry name" value="GUANYLATE_CYCLASE_1"/>
    <property type="match status" value="1"/>
</dbReference>
<evidence type="ECO:0000256" key="14">
    <source>
        <dbReference type="RuleBase" id="RU000405"/>
    </source>
</evidence>
<keyword evidence="4 17" id="KW-0812">Transmembrane</keyword>
<evidence type="ECO:0000259" key="18">
    <source>
        <dbReference type="PROSITE" id="PS50011"/>
    </source>
</evidence>
<dbReference type="CDD" id="cd14042">
    <property type="entry name" value="PK_GC-A_B"/>
    <property type="match status" value="1"/>
</dbReference>
<evidence type="ECO:0000256" key="5">
    <source>
        <dbReference type="ARBA" id="ARBA00022729"/>
    </source>
</evidence>
<evidence type="ECO:0000256" key="15">
    <source>
        <dbReference type="RuleBase" id="RU003431"/>
    </source>
</evidence>
<keyword evidence="21" id="KW-1185">Reference proteome</keyword>
<dbReference type="InterPro" id="IPR011009">
    <property type="entry name" value="Kinase-like_dom_sf"/>
</dbReference>
<dbReference type="InterPro" id="IPR001245">
    <property type="entry name" value="Ser-Thr/Tyr_kinase_cat_dom"/>
</dbReference>
<keyword evidence="5" id="KW-0732">Signal</keyword>
<dbReference type="AlphaFoldDB" id="A0A2J7Q242"/>
<dbReference type="InterPro" id="IPR000719">
    <property type="entry name" value="Prot_kinase_dom"/>
</dbReference>
<evidence type="ECO:0000313" key="21">
    <source>
        <dbReference type="Proteomes" id="UP000235965"/>
    </source>
</evidence>
<feature type="coiled-coil region" evidence="16">
    <location>
        <begin position="455"/>
        <end position="486"/>
    </location>
</feature>
<sequence>MVYMDQNGDAEGNYTLLARKPHHIYPQQYGLYPVGVFTLKKNDNRLLDLQLTDSIEWVSGRPPISEPPCGFRGEKCITHTGEIAAGVAGGLMLFLAVVLLVLYRNWRYEQELDSLLWKVDYRDIQINEDQQPHSNASLSTKITRAIQPLIRTSQVSLSSNPDADFRYSTIYTQIGIYKGRIFAIKKVGKKSVDITRDMKKELKMMRDLRHDNLNAFIGACTDPPNICVVTEYCPRGSLKDILENEDVKLDNMFIASLVGDIIRGMTYLHDSPVRVHGNLKTSNCLVDSRWVVKLADFGLHQFKREDYSSSCALTCGLLQTIEPHQLQQVASKCEALLYRAPELLRANQLDPLCAVTGTQKGDVYSFAIILYELHARHGPFGDADIPPTEILLRVVRPEPGQVPFRPQLELLENSFDFVRDCLVECWAENPEDRPDFKTIRAKLRPLRKGMKPNIFDNMMAMMEKYANNLEALVDERTDQLVEEKKKTEALLYEMLPRYVAEQLKRGNKVEAESFDCVTIYFSDIVGFTTMSAESTPLQVVDFLNDLYTCFDSIIENYDVYKVETIGDAYMVVSGLPIRNGIQHAGEIASMSLQLLEAVKLFRIRHRPTDSLMLRIGIHSGPVCAGVVGLKMPRYCLFGDTVNTASRMESSGIPLKIHCSSDCKALLDQVGGYTLAERGLVPLKGKGEQRTFWLLGEDPVHRQRRAEERARVGLKTRTLPDSNGYLCGVGPRSSLKSKSSACPPLARCSSLESPKRLRFASGNLLELHRYQRDPMLEAIADNSPCKKTAPHLLDAERCSTSCPCIKVLPSSVNSKNNSFPVLFPTVCSSAPASPGSGSVNPIYSTSVAQSDEGSFLIDELNKPLLEVTGEAGDVTDIETPV</sequence>
<dbReference type="SUPFAM" id="SSF55073">
    <property type="entry name" value="Nucleotide cyclase"/>
    <property type="match status" value="1"/>
</dbReference>
<proteinExistence type="inferred from homology"/>
<evidence type="ECO:0000313" key="20">
    <source>
        <dbReference type="EMBL" id="PNF22649.1"/>
    </source>
</evidence>
<dbReference type="Gene3D" id="1.10.510.10">
    <property type="entry name" value="Transferase(Phosphotransferase) domain 1"/>
    <property type="match status" value="1"/>
</dbReference>
<keyword evidence="13 15" id="KW-0141">cGMP biosynthesis</keyword>
<dbReference type="InterPro" id="IPR050401">
    <property type="entry name" value="Cyclic_nucleotide_synthase"/>
</dbReference>
<dbReference type="InterPro" id="IPR018297">
    <property type="entry name" value="A/G_cyclase_CS"/>
</dbReference>
<dbReference type="Pfam" id="PF00211">
    <property type="entry name" value="Guanylate_cyc"/>
    <property type="match status" value="1"/>
</dbReference>
<evidence type="ECO:0000256" key="9">
    <source>
        <dbReference type="ARBA" id="ARBA00023136"/>
    </source>
</evidence>
<keyword evidence="6" id="KW-0547">Nucleotide-binding</keyword>
<keyword evidence="8" id="KW-0342">GTP-binding</keyword>
<gene>
    <name evidence="20" type="ORF">B7P43_G07108</name>
</gene>
<dbReference type="SMART" id="SM00220">
    <property type="entry name" value="S_TKc"/>
    <property type="match status" value="1"/>
</dbReference>
<dbReference type="CDD" id="cd07302">
    <property type="entry name" value="CHD"/>
    <property type="match status" value="1"/>
</dbReference>
<keyword evidence="16" id="KW-0175">Coiled coil</keyword>
<keyword evidence="12 14" id="KW-0456">Lyase</keyword>
<dbReference type="EC" id="4.6.1.2" evidence="3 15"/>
<dbReference type="GO" id="GO:0005886">
    <property type="term" value="C:plasma membrane"/>
    <property type="evidence" value="ECO:0007669"/>
    <property type="project" value="TreeGrafter"/>
</dbReference>
<keyword evidence="11" id="KW-0325">Glycoprotein</keyword>
<dbReference type="SUPFAM" id="SSF56112">
    <property type="entry name" value="Protein kinase-like (PK-like)"/>
    <property type="match status" value="1"/>
</dbReference>
<dbReference type="FunFam" id="1.10.510.10:FF:000420">
    <property type="entry name" value="Guanylate cyclase"/>
    <property type="match status" value="1"/>
</dbReference>
<comment type="similarity">
    <text evidence="14">Belongs to the adenylyl cyclase class-4/guanylyl cyclase family.</text>
</comment>
<accession>A0A2J7Q242</accession>
<dbReference type="PROSITE" id="PS50125">
    <property type="entry name" value="GUANYLATE_CYCLASE_2"/>
    <property type="match status" value="1"/>
</dbReference>
<dbReference type="GO" id="GO:0005525">
    <property type="term" value="F:GTP binding"/>
    <property type="evidence" value="ECO:0007669"/>
    <property type="project" value="UniProtKB-KW"/>
</dbReference>
<evidence type="ECO:0000256" key="12">
    <source>
        <dbReference type="ARBA" id="ARBA00023239"/>
    </source>
</evidence>
<evidence type="ECO:0000256" key="2">
    <source>
        <dbReference type="ARBA" id="ARBA00004479"/>
    </source>
</evidence>
<comment type="catalytic activity">
    <reaction evidence="1 15">
        <text>GTP = 3',5'-cyclic GMP + diphosphate</text>
        <dbReference type="Rhea" id="RHEA:13665"/>
        <dbReference type="ChEBI" id="CHEBI:33019"/>
        <dbReference type="ChEBI" id="CHEBI:37565"/>
        <dbReference type="ChEBI" id="CHEBI:57746"/>
        <dbReference type="EC" id="4.6.1.2"/>
    </reaction>
</comment>
<keyword evidence="9 17" id="KW-0472">Membrane</keyword>
<dbReference type="GO" id="GO:0004672">
    <property type="term" value="F:protein kinase activity"/>
    <property type="evidence" value="ECO:0007669"/>
    <property type="project" value="InterPro"/>
</dbReference>
<dbReference type="FunFam" id="3.30.70.1230:FF:000004">
    <property type="entry name" value="Guanylate cyclase"/>
    <property type="match status" value="1"/>
</dbReference>
<dbReference type="GO" id="GO:0004016">
    <property type="term" value="F:adenylate cyclase activity"/>
    <property type="evidence" value="ECO:0007669"/>
    <property type="project" value="TreeGrafter"/>
</dbReference>